<feature type="domain" description="CTLH" evidence="1">
    <location>
        <begin position="65"/>
        <end position="122"/>
    </location>
</feature>
<gene>
    <name evidence="2" type="ORF">MNEG_5467</name>
</gene>
<evidence type="ECO:0000313" key="2">
    <source>
        <dbReference type="EMBL" id="KIZ02497.1"/>
    </source>
</evidence>
<dbReference type="Pfam" id="PF08513">
    <property type="entry name" value="LisH"/>
    <property type="match status" value="1"/>
</dbReference>
<evidence type="ECO:0000259" key="1">
    <source>
        <dbReference type="PROSITE" id="PS50897"/>
    </source>
</evidence>
<dbReference type="PROSITE" id="PS50897">
    <property type="entry name" value="CTLH"/>
    <property type="match status" value="1"/>
</dbReference>
<dbReference type="STRING" id="145388.A0A0D2MPS8"/>
<protein>
    <recommendedName>
        <fullName evidence="1">CTLH domain-containing protein</fullName>
    </recommendedName>
</protein>
<dbReference type="GeneID" id="25738344"/>
<dbReference type="KEGG" id="mng:MNEG_5467"/>
<dbReference type="Pfam" id="PF10607">
    <property type="entry name" value="CTLH"/>
    <property type="match status" value="1"/>
</dbReference>
<sequence length="228" mass="25338">MMARGEPAKRSIPPEQWEQRLSQVAISKDDMNRVVMDFLVTEGYVDAARAFQSESGTAPGVELGDIAGRMEIRAAVQGGRVEDAIDAVNDLDPEILEEQQGLLFHLQQQRLIEMIRDGRTGDALEFAREYLAPTGEEHPEFLDELERTVALLAFDDPKASPVGDLMDASQRQKTASELNAAILSSQRREAEPRAALLLKMLLWAQQRLEERANFPKIVDLVAATPGDK</sequence>
<dbReference type="InterPro" id="IPR050618">
    <property type="entry name" value="Ubq-SigPath_Reg"/>
</dbReference>
<keyword evidence="3" id="KW-1185">Reference proteome</keyword>
<dbReference type="AlphaFoldDB" id="A0A0D2MPS8"/>
<name>A0A0D2MPS8_9CHLO</name>
<accession>A0A0D2MPS8</accession>
<dbReference type="InterPro" id="IPR006594">
    <property type="entry name" value="LisH"/>
</dbReference>
<dbReference type="SMART" id="SM00668">
    <property type="entry name" value="CTLH"/>
    <property type="match status" value="1"/>
</dbReference>
<evidence type="ECO:0000313" key="3">
    <source>
        <dbReference type="Proteomes" id="UP000054498"/>
    </source>
</evidence>
<dbReference type="RefSeq" id="XP_013901516.1">
    <property type="nucleotide sequence ID" value="XM_014046062.1"/>
</dbReference>
<reference evidence="2 3" key="1">
    <citation type="journal article" date="2013" name="BMC Genomics">
        <title>Reconstruction of the lipid metabolism for the microalga Monoraphidium neglectum from its genome sequence reveals characteristics suitable for biofuel production.</title>
        <authorList>
            <person name="Bogen C."/>
            <person name="Al-Dilaimi A."/>
            <person name="Albersmeier A."/>
            <person name="Wichmann J."/>
            <person name="Grundmann M."/>
            <person name="Rupp O."/>
            <person name="Lauersen K.J."/>
            <person name="Blifernez-Klassen O."/>
            <person name="Kalinowski J."/>
            <person name="Goesmann A."/>
            <person name="Mussgnug J.H."/>
            <person name="Kruse O."/>
        </authorList>
    </citation>
    <scope>NUCLEOTIDE SEQUENCE [LARGE SCALE GENOMIC DNA]</scope>
    <source>
        <strain evidence="2 3">SAG 48.87</strain>
    </source>
</reference>
<dbReference type="InterPro" id="IPR024964">
    <property type="entry name" value="CTLH/CRA"/>
</dbReference>
<dbReference type="SMART" id="SM00667">
    <property type="entry name" value="LisH"/>
    <property type="match status" value="1"/>
</dbReference>
<dbReference type="Proteomes" id="UP000054498">
    <property type="component" value="Unassembled WGS sequence"/>
</dbReference>
<dbReference type="PANTHER" id="PTHR12864">
    <property type="entry name" value="RAN BINDING PROTEIN 9-RELATED"/>
    <property type="match status" value="1"/>
</dbReference>
<organism evidence="2 3">
    <name type="scientific">Monoraphidium neglectum</name>
    <dbReference type="NCBI Taxonomy" id="145388"/>
    <lineage>
        <taxon>Eukaryota</taxon>
        <taxon>Viridiplantae</taxon>
        <taxon>Chlorophyta</taxon>
        <taxon>core chlorophytes</taxon>
        <taxon>Chlorophyceae</taxon>
        <taxon>CS clade</taxon>
        <taxon>Sphaeropleales</taxon>
        <taxon>Selenastraceae</taxon>
        <taxon>Monoraphidium</taxon>
    </lineage>
</organism>
<dbReference type="InterPro" id="IPR006595">
    <property type="entry name" value="CTLH_C"/>
</dbReference>
<dbReference type="OrthoDB" id="2415936at2759"/>
<dbReference type="InterPro" id="IPR013144">
    <property type="entry name" value="CRA_dom"/>
</dbReference>
<dbReference type="EMBL" id="KK101035">
    <property type="protein sequence ID" value="KIZ02497.1"/>
    <property type="molecule type" value="Genomic_DNA"/>
</dbReference>
<dbReference type="PROSITE" id="PS50896">
    <property type="entry name" value="LISH"/>
    <property type="match status" value="1"/>
</dbReference>
<proteinExistence type="predicted"/>
<dbReference type="SMART" id="SM00757">
    <property type="entry name" value="CRA"/>
    <property type="match status" value="1"/>
</dbReference>